<dbReference type="SUPFAM" id="SSF53756">
    <property type="entry name" value="UDP-Glycosyltransferase/glycogen phosphorylase"/>
    <property type="match status" value="1"/>
</dbReference>
<evidence type="ECO:0000313" key="3">
    <source>
        <dbReference type="EMBL" id="MBO8459402.1"/>
    </source>
</evidence>
<dbReference type="GO" id="GO:0004373">
    <property type="term" value="F:alpha-1,4-glucan glucosyltransferase (UDP-glucose donor) activity"/>
    <property type="evidence" value="ECO:0007669"/>
    <property type="project" value="InterPro"/>
</dbReference>
<evidence type="ECO:0000256" key="1">
    <source>
        <dbReference type="ARBA" id="ARBA00022676"/>
    </source>
</evidence>
<sequence>MEIRTEPEYIFETSWEVCNKVGGIYTVLSTRAASMQKQYKDKVFFFGPDVWGDTPNPYFQESATLHKAWRKQAQAEGLNIKIGRWLIPGKPIAVLVDFKPFWPKKNEIYGHMWERFGVNSIAAYGDYDESSLFGYAVGVAMESCYKYLKLTKETPVVAHFNEWMTTFGLFYMEEHLPQVATLFTTHATSIGRSIAGNHKPLYDYLKEYNGDQMAGELNMVSKHSTEKQGAHWADCFTTVSDITAAECKQLLDKPVDIVTPNGFEADFVPTGKNFTLKREEARQRIHKVAEALLGFPLKEDALLVATSGRYEYKNKGIDVFIESMKRLSDRVELNREVVAFVVVPAYLNGPRQDLLQAIHEGTHCNSWNRVTTHELHDYGSDAVMGALRWFHFNNMKDDKVKVIFVPSYIDLRDPIFNCSYYDLLIGFDLTVFPSYYEPWGYTPLESVAFHIPTITTSLSGFGQWAKEYSDNIDEGVEVVKRSDYNTYEVVTKIADTVLHYAAMNAKTVAAARKAAAGVAEKALWKHFMPFYNQAYTIALLNNAEKNKH</sequence>
<keyword evidence="2" id="KW-0808">Transferase</keyword>
<proteinExistence type="predicted"/>
<dbReference type="GO" id="GO:0005978">
    <property type="term" value="P:glycogen biosynthetic process"/>
    <property type="evidence" value="ECO:0007669"/>
    <property type="project" value="InterPro"/>
</dbReference>
<comment type="caution">
    <text evidence="3">The sequence shown here is derived from an EMBL/GenBank/DDBJ whole genome shotgun (WGS) entry which is preliminary data.</text>
</comment>
<dbReference type="AlphaFoldDB" id="A0A9D9HT13"/>
<gene>
    <name evidence="3" type="ORF">IAA73_03605</name>
</gene>
<reference evidence="3" key="2">
    <citation type="journal article" date="2021" name="PeerJ">
        <title>Extensive microbial diversity within the chicken gut microbiome revealed by metagenomics and culture.</title>
        <authorList>
            <person name="Gilroy R."/>
            <person name="Ravi A."/>
            <person name="Getino M."/>
            <person name="Pursley I."/>
            <person name="Horton D.L."/>
            <person name="Alikhan N.F."/>
            <person name="Baker D."/>
            <person name="Gharbi K."/>
            <person name="Hall N."/>
            <person name="Watson M."/>
            <person name="Adriaenssens E.M."/>
            <person name="Foster-Nyarko E."/>
            <person name="Jarju S."/>
            <person name="Secka A."/>
            <person name="Antonio M."/>
            <person name="Oren A."/>
            <person name="Chaudhuri R.R."/>
            <person name="La Ragione R."/>
            <person name="Hildebrand F."/>
            <person name="Pallen M.J."/>
        </authorList>
    </citation>
    <scope>NUCLEOTIDE SEQUENCE</scope>
    <source>
        <strain evidence="3">G3-3990</strain>
    </source>
</reference>
<dbReference type="PANTHER" id="PTHR10176">
    <property type="entry name" value="GLYCOGEN SYNTHASE"/>
    <property type="match status" value="1"/>
</dbReference>
<dbReference type="EMBL" id="JADIMG010000035">
    <property type="protein sequence ID" value="MBO8459402.1"/>
    <property type="molecule type" value="Genomic_DNA"/>
</dbReference>
<dbReference type="Gene3D" id="3.40.50.2000">
    <property type="entry name" value="Glycogen Phosphorylase B"/>
    <property type="match status" value="2"/>
</dbReference>
<evidence type="ECO:0000256" key="2">
    <source>
        <dbReference type="ARBA" id="ARBA00022679"/>
    </source>
</evidence>
<name>A0A9D9HT13_9BACT</name>
<dbReference type="Pfam" id="PF05693">
    <property type="entry name" value="Glycogen_syn"/>
    <property type="match status" value="2"/>
</dbReference>
<dbReference type="Proteomes" id="UP000823641">
    <property type="component" value="Unassembled WGS sequence"/>
</dbReference>
<dbReference type="PANTHER" id="PTHR10176:SF3">
    <property type="entry name" value="GLYCOGEN [STARCH] SYNTHASE"/>
    <property type="match status" value="1"/>
</dbReference>
<protein>
    <submittedName>
        <fullName evidence="3">Glycogen/starch synthase</fullName>
    </submittedName>
</protein>
<keyword evidence="1" id="KW-0328">Glycosyltransferase</keyword>
<reference evidence="3" key="1">
    <citation type="submission" date="2020-10" db="EMBL/GenBank/DDBJ databases">
        <authorList>
            <person name="Gilroy R."/>
        </authorList>
    </citation>
    <scope>NUCLEOTIDE SEQUENCE</scope>
    <source>
        <strain evidence="3">G3-3990</strain>
    </source>
</reference>
<evidence type="ECO:0000313" key="4">
    <source>
        <dbReference type="Proteomes" id="UP000823641"/>
    </source>
</evidence>
<dbReference type="InterPro" id="IPR008631">
    <property type="entry name" value="Glycogen_synth"/>
</dbReference>
<dbReference type="GO" id="GO:0005737">
    <property type="term" value="C:cytoplasm"/>
    <property type="evidence" value="ECO:0007669"/>
    <property type="project" value="TreeGrafter"/>
</dbReference>
<organism evidence="3 4">
    <name type="scientific">Candidatus Gallipaludibacter merdavium</name>
    <dbReference type="NCBI Taxonomy" id="2840839"/>
    <lineage>
        <taxon>Bacteria</taxon>
        <taxon>Pseudomonadati</taxon>
        <taxon>Bacteroidota</taxon>
        <taxon>Bacteroidia</taxon>
        <taxon>Bacteroidales</taxon>
        <taxon>Candidatus Gallipaludibacter</taxon>
    </lineage>
</organism>
<accession>A0A9D9HT13</accession>